<dbReference type="Gene3D" id="3.40.50.150">
    <property type="entry name" value="Vaccinia Virus protein VP39"/>
    <property type="match status" value="1"/>
</dbReference>
<evidence type="ECO:0000313" key="5">
    <source>
        <dbReference type="Proteomes" id="UP001235712"/>
    </source>
</evidence>
<dbReference type="RefSeq" id="WP_307237507.1">
    <property type="nucleotide sequence ID" value="NZ_JAUSQZ010000001.1"/>
</dbReference>
<evidence type="ECO:0000256" key="1">
    <source>
        <dbReference type="ARBA" id="ARBA00022603"/>
    </source>
</evidence>
<evidence type="ECO:0000313" key="4">
    <source>
        <dbReference type="EMBL" id="MDP9824612.1"/>
    </source>
</evidence>
<protein>
    <submittedName>
        <fullName evidence="4">16S rRNA G1207 methylase RsmC</fullName>
    </submittedName>
</protein>
<proteinExistence type="predicted"/>
<accession>A0ABT9NWG6</accession>
<gene>
    <name evidence="4" type="ORF">J2S57_000361</name>
</gene>
<dbReference type="PANTHER" id="PTHR47816">
    <property type="entry name" value="RIBOSOMAL RNA SMALL SUBUNIT METHYLTRANSFERASE C"/>
    <property type="match status" value="1"/>
</dbReference>
<sequence>MTSESSEPHYFRTPARPSARQDVEITLAGREVTVTTAGGVFSGDRLDLGTRVLLREAPTPPPTGDLLDLGCGWGPIAMTQALLSPEAKVWAIDVNELALELTGLNARRAGAPVTAVLPDQVPDDVRFAAIWSNPPIRVGKAELHAMLLRWLPRLLPEASAHLVVQRNLGADSLHGWLQTALPTGWTVVRAGSAKGFRVLRVTAPSSN</sequence>
<dbReference type="GO" id="GO:0008168">
    <property type="term" value="F:methyltransferase activity"/>
    <property type="evidence" value="ECO:0007669"/>
    <property type="project" value="UniProtKB-KW"/>
</dbReference>
<dbReference type="CDD" id="cd02440">
    <property type="entry name" value="AdoMet_MTases"/>
    <property type="match status" value="1"/>
</dbReference>
<dbReference type="EMBL" id="JAUSQZ010000001">
    <property type="protein sequence ID" value="MDP9824612.1"/>
    <property type="molecule type" value="Genomic_DNA"/>
</dbReference>
<dbReference type="SUPFAM" id="SSF53335">
    <property type="entry name" value="S-adenosyl-L-methionine-dependent methyltransferases"/>
    <property type="match status" value="1"/>
</dbReference>
<dbReference type="PANTHER" id="PTHR47816:SF4">
    <property type="entry name" value="RIBOSOMAL RNA SMALL SUBUNIT METHYLTRANSFERASE C"/>
    <property type="match status" value="1"/>
</dbReference>
<keyword evidence="1 4" id="KW-0489">Methyltransferase</keyword>
<dbReference type="Pfam" id="PF05175">
    <property type="entry name" value="MTS"/>
    <property type="match status" value="1"/>
</dbReference>
<dbReference type="InterPro" id="IPR029063">
    <property type="entry name" value="SAM-dependent_MTases_sf"/>
</dbReference>
<dbReference type="InterPro" id="IPR007848">
    <property type="entry name" value="Small_mtfrase_dom"/>
</dbReference>
<organism evidence="4 5">
    <name type="scientific">Kineosporia succinea</name>
    <dbReference type="NCBI Taxonomy" id="84632"/>
    <lineage>
        <taxon>Bacteria</taxon>
        <taxon>Bacillati</taxon>
        <taxon>Actinomycetota</taxon>
        <taxon>Actinomycetes</taxon>
        <taxon>Kineosporiales</taxon>
        <taxon>Kineosporiaceae</taxon>
        <taxon>Kineosporia</taxon>
    </lineage>
</organism>
<dbReference type="InterPro" id="IPR046977">
    <property type="entry name" value="RsmC/RlmG"/>
</dbReference>
<keyword evidence="5" id="KW-1185">Reference proteome</keyword>
<dbReference type="Proteomes" id="UP001235712">
    <property type="component" value="Unassembled WGS sequence"/>
</dbReference>
<name>A0ABT9NWG6_9ACTN</name>
<evidence type="ECO:0000256" key="2">
    <source>
        <dbReference type="ARBA" id="ARBA00022679"/>
    </source>
</evidence>
<evidence type="ECO:0000259" key="3">
    <source>
        <dbReference type="Pfam" id="PF05175"/>
    </source>
</evidence>
<keyword evidence="2" id="KW-0808">Transferase</keyword>
<reference evidence="4 5" key="1">
    <citation type="submission" date="2023-07" db="EMBL/GenBank/DDBJ databases">
        <title>Sequencing the genomes of 1000 actinobacteria strains.</title>
        <authorList>
            <person name="Klenk H.-P."/>
        </authorList>
    </citation>
    <scope>NUCLEOTIDE SEQUENCE [LARGE SCALE GENOMIC DNA]</scope>
    <source>
        <strain evidence="4 5">DSM 44388</strain>
    </source>
</reference>
<feature type="domain" description="Methyltransferase small" evidence="3">
    <location>
        <begin position="31"/>
        <end position="182"/>
    </location>
</feature>
<dbReference type="GO" id="GO:0032259">
    <property type="term" value="P:methylation"/>
    <property type="evidence" value="ECO:0007669"/>
    <property type="project" value="UniProtKB-KW"/>
</dbReference>
<comment type="caution">
    <text evidence="4">The sequence shown here is derived from an EMBL/GenBank/DDBJ whole genome shotgun (WGS) entry which is preliminary data.</text>
</comment>